<dbReference type="AlphaFoldDB" id="A0A0N5BSL0"/>
<evidence type="ECO:0000256" key="3">
    <source>
        <dbReference type="SAM" id="Phobius"/>
    </source>
</evidence>
<evidence type="ECO:0000256" key="2">
    <source>
        <dbReference type="SAM" id="MobiDB-lite"/>
    </source>
</evidence>
<dbReference type="InterPro" id="IPR008254">
    <property type="entry name" value="Flavodoxin/NO_synth"/>
</dbReference>
<dbReference type="GO" id="GO:0008033">
    <property type="term" value="P:tRNA processing"/>
    <property type="evidence" value="ECO:0007669"/>
    <property type="project" value="InterPro"/>
</dbReference>
<feature type="compositionally biased region" description="Acidic residues" evidence="2">
    <location>
        <begin position="293"/>
        <end position="325"/>
    </location>
</feature>
<dbReference type="GO" id="GO:0051539">
    <property type="term" value="F:4 iron, 4 sulfur cluster binding"/>
    <property type="evidence" value="ECO:0007669"/>
    <property type="project" value="InterPro"/>
</dbReference>
<protein>
    <submittedName>
        <fullName evidence="6">Flavodoxin-like domain-containing protein</fullName>
    </submittedName>
</protein>
<dbReference type="SUPFAM" id="SSF52218">
    <property type="entry name" value="Flavoproteins"/>
    <property type="match status" value="1"/>
</dbReference>
<feature type="transmembrane region" description="Helical" evidence="3">
    <location>
        <begin position="34"/>
        <end position="54"/>
    </location>
</feature>
<keyword evidence="5" id="KW-1185">Reference proteome</keyword>
<dbReference type="STRING" id="174720.A0A0N5BSL0"/>
<name>A0A0N5BSL0_STREA</name>
<dbReference type="Pfam" id="PF00258">
    <property type="entry name" value="Flavodoxin_1"/>
    <property type="match status" value="1"/>
</dbReference>
<feature type="region of interest" description="Disordered" evidence="2">
    <location>
        <begin position="279"/>
        <end position="332"/>
    </location>
</feature>
<accession>A0A0N5BSL0</accession>
<sequence>MNLNPNPDRAPRKPPTQQMSAFEAAVDYAERQDIFLYFTAFMGIFMPAAVYFLYMKVHNYYQDKWKREAEINEIEKLKKKEERRKRRNANLKTNINNNVEEIEISNNAPLTIKIFYSLENEEIEKLINDQLKNLSPYSPSCYNLSTMNIDEFLSFQGLSLFIIESNKDGTITEDTLWFFEFLQDYEERKENLKSINYAIFGISDTKYGGKIYQKSGKLLSSLMHKLSAKSISPICFGDLKVDNSINEQLEKWINKINTLCQQQLLLRKEYECFMKESKEVSKKNENDIKYDSEESLDEETDEDEEEDDSDKEYSDTESTESDSYENETKKEK</sequence>
<dbReference type="PROSITE" id="PS50902">
    <property type="entry name" value="FLAVODOXIN_LIKE"/>
    <property type="match status" value="1"/>
</dbReference>
<dbReference type="PANTHER" id="PTHR13930">
    <property type="entry name" value="S-ADENOSYL-L-METHIONINE-DEPENDENT TRNA 4-DEMETHYLWYOSINE SYNTHASE"/>
    <property type="match status" value="1"/>
</dbReference>
<keyword evidence="3" id="KW-1133">Transmembrane helix</keyword>
<dbReference type="WBParaSite" id="SPAL_0000885200.1">
    <property type="protein sequence ID" value="SPAL_0000885200.1"/>
    <property type="gene ID" value="SPAL_0000885200"/>
</dbReference>
<dbReference type="GO" id="GO:0010181">
    <property type="term" value="F:FMN binding"/>
    <property type="evidence" value="ECO:0007669"/>
    <property type="project" value="InterPro"/>
</dbReference>
<evidence type="ECO:0000259" key="4">
    <source>
        <dbReference type="PROSITE" id="PS50902"/>
    </source>
</evidence>
<feature type="compositionally biased region" description="Basic and acidic residues" evidence="2">
    <location>
        <begin position="279"/>
        <end position="292"/>
    </location>
</feature>
<proteinExistence type="predicted"/>
<organism evidence="5 6">
    <name type="scientific">Strongyloides papillosus</name>
    <name type="common">Intestinal threadworm</name>
    <dbReference type="NCBI Taxonomy" id="174720"/>
    <lineage>
        <taxon>Eukaryota</taxon>
        <taxon>Metazoa</taxon>
        <taxon>Ecdysozoa</taxon>
        <taxon>Nematoda</taxon>
        <taxon>Chromadorea</taxon>
        <taxon>Rhabditida</taxon>
        <taxon>Tylenchina</taxon>
        <taxon>Panagrolaimomorpha</taxon>
        <taxon>Strongyloidoidea</taxon>
        <taxon>Strongyloididae</taxon>
        <taxon>Strongyloides</taxon>
    </lineage>
</organism>
<dbReference type="InterPro" id="IPR029039">
    <property type="entry name" value="Flavoprotein-like_sf"/>
</dbReference>
<feature type="domain" description="Flavodoxin-like" evidence="4">
    <location>
        <begin position="112"/>
        <end position="257"/>
    </location>
</feature>
<keyword evidence="3" id="KW-0812">Transmembrane</keyword>
<dbReference type="Proteomes" id="UP000046392">
    <property type="component" value="Unplaced"/>
</dbReference>
<evidence type="ECO:0000313" key="6">
    <source>
        <dbReference type="WBParaSite" id="SPAL_0000885200.1"/>
    </source>
</evidence>
<dbReference type="InterPro" id="IPR034556">
    <property type="entry name" value="tRNA_wybutosine-synthase"/>
</dbReference>
<keyword evidence="3" id="KW-0472">Membrane</keyword>
<evidence type="ECO:0000313" key="5">
    <source>
        <dbReference type="Proteomes" id="UP000046392"/>
    </source>
</evidence>
<feature type="coiled-coil region" evidence="1">
    <location>
        <begin position="67"/>
        <end position="94"/>
    </location>
</feature>
<keyword evidence="1" id="KW-0175">Coiled coil</keyword>
<dbReference type="PANTHER" id="PTHR13930:SF0">
    <property type="entry name" value="S-ADENOSYL-L-METHIONINE-DEPENDENT TRNA 4-DEMETHYLWYOSINE SYNTHASE TYW1-RELATED"/>
    <property type="match status" value="1"/>
</dbReference>
<evidence type="ECO:0000256" key="1">
    <source>
        <dbReference type="SAM" id="Coils"/>
    </source>
</evidence>
<dbReference type="Gene3D" id="3.40.50.360">
    <property type="match status" value="1"/>
</dbReference>
<reference evidence="6" key="1">
    <citation type="submission" date="2017-02" db="UniProtKB">
        <authorList>
            <consortium name="WormBaseParasite"/>
        </authorList>
    </citation>
    <scope>IDENTIFICATION</scope>
</reference>